<keyword evidence="4" id="KW-1185">Reference proteome</keyword>
<evidence type="ECO:0000256" key="1">
    <source>
        <dbReference type="SAM" id="Coils"/>
    </source>
</evidence>
<proteinExistence type="predicted"/>
<keyword evidence="1" id="KW-0175">Coiled coil</keyword>
<feature type="compositionally biased region" description="Pro residues" evidence="2">
    <location>
        <begin position="68"/>
        <end position="86"/>
    </location>
</feature>
<evidence type="ECO:0000313" key="4">
    <source>
        <dbReference type="Proteomes" id="UP001233271"/>
    </source>
</evidence>
<dbReference type="RefSeq" id="XP_060459156.1">
    <property type="nucleotide sequence ID" value="XM_060602798.1"/>
</dbReference>
<sequence length="693" mass="73520">MTGSTDPNNDRWWPPFDEVWQAAAGAGNAIAALASSPFSGVACAHQADVPSPPAGASRAVRSFATEPLPSPPPSSTPPLRPASPAPVAPAVPGGFVGLAAAHPYSTAFLMGAMLTGSCLAGAAAANYGFKRGVGRVPQIARPGSGSDVHLARLEELLRDLQKNQSQLVLAQRAAAAKDAAKDKEAGAPNQDLAPLIAQVGEGILPLATQIGELDYKVAAGAGMQRKILATLDSVRETQRNELLILRQEVQDRLVESARTLDAANEKLRQSQKSMTGALRDSVKADMKQVLQRLEELEGRRNATDVTATSPAKDVAAEATLQPKLESEPQPEPLTVMDINVEGSIAQLSEVAKASESSDELGSDDIRAAINAMIAEVKAAEPQLTERLGAASAEWMMIKAVKAAEPYLSSEGPGSAAAKLLLAVKAAEPFASRRMDAAAAVWKIVLTVKEAEPHLQHSKHIGPAEYEILRAIKAAEPYLVQDIDMGGAASKFLRAVKAAEPRQPRFGSERAETQILKTAKWSEPVLRKHAEVMAEGACASKSQDKPLPVQPASPPVAPPAASSAARGAAEPQSQSPKTAPRRRPSNQPVRYLGVNESGDWHFTLLAPLEAAGDGMHIQSREIMLSHESHRSWAGELLSLWHSSHESTCWSVGPFTTALLLNPDVDMVVLDGAWWRCSSDGDVYTVREKVADDAD</sequence>
<feature type="region of interest" description="Disordered" evidence="2">
    <location>
        <begin position="64"/>
        <end position="86"/>
    </location>
</feature>
<feature type="compositionally biased region" description="Low complexity" evidence="2">
    <location>
        <begin position="558"/>
        <end position="570"/>
    </location>
</feature>
<gene>
    <name evidence="3" type="ORF">CcaverHIS019_0603500</name>
</gene>
<name>A0AA48L862_9TREE</name>
<protein>
    <submittedName>
        <fullName evidence="3">Uncharacterized protein</fullName>
    </submittedName>
</protein>
<dbReference type="KEGG" id="ccac:CcaHIS019_0603500"/>
<evidence type="ECO:0000313" key="3">
    <source>
        <dbReference type="EMBL" id="BEI93891.1"/>
    </source>
</evidence>
<dbReference type="Proteomes" id="UP001233271">
    <property type="component" value="Chromosome 6"/>
</dbReference>
<organism evidence="3 4">
    <name type="scientific">Cutaneotrichosporon cavernicola</name>
    <dbReference type="NCBI Taxonomy" id="279322"/>
    <lineage>
        <taxon>Eukaryota</taxon>
        <taxon>Fungi</taxon>
        <taxon>Dikarya</taxon>
        <taxon>Basidiomycota</taxon>
        <taxon>Agaricomycotina</taxon>
        <taxon>Tremellomycetes</taxon>
        <taxon>Trichosporonales</taxon>
        <taxon>Trichosporonaceae</taxon>
        <taxon>Cutaneotrichosporon</taxon>
    </lineage>
</organism>
<feature type="coiled-coil region" evidence="1">
    <location>
        <begin position="246"/>
        <end position="299"/>
    </location>
</feature>
<feature type="compositionally biased region" description="Pro residues" evidence="2">
    <location>
        <begin position="547"/>
        <end position="557"/>
    </location>
</feature>
<feature type="region of interest" description="Disordered" evidence="2">
    <location>
        <begin position="535"/>
        <end position="589"/>
    </location>
</feature>
<accession>A0AA48L862</accession>
<evidence type="ECO:0000256" key="2">
    <source>
        <dbReference type="SAM" id="MobiDB-lite"/>
    </source>
</evidence>
<reference evidence="3" key="1">
    <citation type="journal article" date="2023" name="BMC Genomics">
        <title>Chromosome-level genome assemblies of Cutaneotrichosporon spp. (Trichosporonales, Basidiomycota) reveal imbalanced evolution between nucleotide sequences and chromosome synteny.</title>
        <authorList>
            <person name="Kobayashi Y."/>
            <person name="Kayamori A."/>
            <person name="Aoki K."/>
            <person name="Shiwa Y."/>
            <person name="Matsutani M."/>
            <person name="Fujita N."/>
            <person name="Sugita T."/>
            <person name="Iwasaki W."/>
            <person name="Tanaka N."/>
            <person name="Takashima M."/>
        </authorList>
    </citation>
    <scope>NUCLEOTIDE SEQUENCE</scope>
    <source>
        <strain evidence="3">HIS019</strain>
    </source>
</reference>
<dbReference type="GeneID" id="85497761"/>
<dbReference type="EMBL" id="AP028217">
    <property type="protein sequence ID" value="BEI93891.1"/>
    <property type="molecule type" value="Genomic_DNA"/>
</dbReference>
<dbReference type="AlphaFoldDB" id="A0AA48L862"/>